<proteinExistence type="predicted"/>
<dbReference type="RefSeq" id="WP_198874544.1">
    <property type="nucleotide sequence ID" value="NZ_JAEKMH010000001.1"/>
</dbReference>
<dbReference type="GO" id="GO:0000271">
    <property type="term" value="P:polysaccharide biosynthetic process"/>
    <property type="evidence" value="ECO:0007669"/>
    <property type="project" value="InterPro"/>
</dbReference>
<name>A0A934MJP6_9HYPH</name>
<feature type="transmembrane region" description="Helical" evidence="6">
    <location>
        <begin position="93"/>
        <end position="113"/>
    </location>
</feature>
<gene>
    <name evidence="8" type="ORF">JEQ47_01090</name>
</gene>
<reference evidence="8" key="1">
    <citation type="submission" date="2020-12" db="EMBL/GenBank/DDBJ databases">
        <title>Devosia sp. MSA67 isolated from Mo River.</title>
        <authorList>
            <person name="Ma F."/>
            <person name="Zi Z."/>
        </authorList>
    </citation>
    <scope>NUCLEOTIDE SEQUENCE</scope>
    <source>
        <strain evidence="8">MSA67</strain>
    </source>
</reference>
<accession>A0A934MJP6</accession>
<evidence type="ECO:0000259" key="7">
    <source>
        <dbReference type="Pfam" id="PF04138"/>
    </source>
</evidence>
<organism evidence="8 9">
    <name type="scientific">Devosia sediminis</name>
    <dbReference type="NCBI Taxonomy" id="2798801"/>
    <lineage>
        <taxon>Bacteria</taxon>
        <taxon>Pseudomonadati</taxon>
        <taxon>Pseudomonadota</taxon>
        <taxon>Alphaproteobacteria</taxon>
        <taxon>Hyphomicrobiales</taxon>
        <taxon>Devosiaceae</taxon>
        <taxon>Devosia</taxon>
    </lineage>
</organism>
<evidence type="ECO:0000313" key="8">
    <source>
        <dbReference type="EMBL" id="MBJ3783300.1"/>
    </source>
</evidence>
<feature type="transmembrane region" description="Helical" evidence="6">
    <location>
        <begin position="25"/>
        <end position="49"/>
    </location>
</feature>
<comment type="subcellular location">
    <subcellularLocation>
        <location evidence="1">Membrane</location>
        <topology evidence="1">Multi-pass membrane protein</topology>
    </subcellularLocation>
</comment>
<protein>
    <submittedName>
        <fullName evidence="8">GtrA family protein</fullName>
    </submittedName>
</protein>
<sequence>MSTALESLMRDPPPSDAGRRQGGGIASFVLIGGGAAVGFVVLSSVLIGMLSDTEAWIVSAICYASFILPVYLLHRRFTFASEAAHWQALPRYVVVQVMALLLASIFGFVFHGTLALPSLPAAVLVTALTSGVNFLVLKSWAFAFERPYEAATA</sequence>
<keyword evidence="4 6" id="KW-0472">Membrane</keyword>
<feature type="domain" description="GtrA/DPMS transmembrane" evidence="7">
    <location>
        <begin position="28"/>
        <end position="142"/>
    </location>
</feature>
<dbReference type="EMBL" id="JAEKMH010000001">
    <property type="protein sequence ID" value="MBJ3783300.1"/>
    <property type="molecule type" value="Genomic_DNA"/>
</dbReference>
<evidence type="ECO:0000256" key="5">
    <source>
        <dbReference type="SAM" id="MobiDB-lite"/>
    </source>
</evidence>
<dbReference type="Pfam" id="PF04138">
    <property type="entry name" value="GtrA_DPMS_TM"/>
    <property type="match status" value="1"/>
</dbReference>
<dbReference type="Proteomes" id="UP000602124">
    <property type="component" value="Unassembled WGS sequence"/>
</dbReference>
<keyword evidence="9" id="KW-1185">Reference proteome</keyword>
<feature type="transmembrane region" description="Helical" evidence="6">
    <location>
        <begin position="119"/>
        <end position="137"/>
    </location>
</feature>
<dbReference type="GO" id="GO:0016020">
    <property type="term" value="C:membrane"/>
    <property type="evidence" value="ECO:0007669"/>
    <property type="project" value="UniProtKB-SubCell"/>
</dbReference>
<feature type="transmembrane region" description="Helical" evidence="6">
    <location>
        <begin position="55"/>
        <end position="73"/>
    </location>
</feature>
<feature type="region of interest" description="Disordered" evidence="5">
    <location>
        <begin position="1"/>
        <end position="20"/>
    </location>
</feature>
<evidence type="ECO:0000313" key="9">
    <source>
        <dbReference type="Proteomes" id="UP000602124"/>
    </source>
</evidence>
<evidence type="ECO:0000256" key="1">
    <source>
        <dbReference type="ARBA" id="ARBA00004141"/>
    </source>
</evidence>
<dbReference type="InterPro" id="IPR007267">
    <property type="entry name" value="GtrA_DPMS_TM"/>
</dbReference>
<evidence type="ECO:0000256" key="2">
    <source>
        <dbReference type="ARBA" id="ARBA00022692"/>
    </source>
</evidence>
<evidence type="ECO:0000256" key="3">
    <source>
        <dbReference type="ARBA" id="ARBA00022989"/>
    </source>
</evidence>
<dbReference type="AlphaFoldDB" id="A0A934MJP6"/>
<keyword evidence="2 6" id="KW-0812">Transmembrane</keyword>
<keyword evidence="3 6" id="KW-1133">Transmembrane helix</keyword>
<comment type="caution">
    <text evidence="8">The sequence shown here is derived from an EMBL/GenBank/DDBJ whole genome shotgun (WGS) entry which is preliminary data.</text>
</comment>
<evidence type="ECO:0000256" key="4">
    <source>
        <dbReference type="ARBA" id="ARBA00023136"/>
    </source>
</evidence>
<evidence type="ECO:0000256" key="6">
    <source>
        <dbReference type="SAM" id="Phobius"/>
    </source>
</evidence>